<name>A0A5J9UN10_9POAL</name>
<reference evidence="2 3" key="1">
    <citation type="journal article" date="2019" name="Sci. Rep.">
        <title>A high-quality genome of Eragrostis curvula grass provides insights into Poaceae evolution and supports new strategies to enhance forage quality.</title>
        <authorList>
            <person name="Carballo J."/>
            <person name="Santos B.A.C.M."/>
            <person name="Zappacosta D."/>
            <person name="Garbus I."/>
            <person name="Selva J.P."/>
            <person name="Gallo C.A."/>
            <person name="Diaz A."/>
            <person name="Albertini E."/>
            <person name="Caccamo M."/>
            <person name="Echenique V."/>
        </authorList>
    </citation>
    <scope>NUCLEOTIDE SEQUENCE [LARGE SCALE GENOMIC DNA]</scope>
    <source>
        <strain evidence="3">cv. Victoria</strain>
        <tissue evidence="2">Leaf</tissue>
    </source>
</reference>
<keyword evidence="3" id="KW-1185">Reference proteome</keyword>
<comment type="caution">
    <text evidence="2">The sequence shown here is derived from an EMBL/GenBank/DDBJ whole genome shotgun (WGS) entry which is preliminary data.</text>
</comment>
<sequence>LPQGCDPAATGFGGQEDVQGSSALDGDIYGAADLDSSSNAAPPAGILPIDAARAQDGGQGRIIGADAVSAGGDQQTPPAPLAPLAGGSNGVPAVTNPGAANSSAPGAGRRAVPRAPTRRAIVQGPHPQVDPFDKEGYDLTMLFGDDELEADGELGEAVMYAMYCRARSLKVTNKKRDELCDICFFRLGVVFSDEKEKIAGHCKRVHKGEGYPCEKQGCFVRCSSRGEAGLHKLYVHDQRHKDWWRELLKKRGVKLE</sequence>
<evidence type="ECO:0000313" key="2">
    <source>
        <dbReference type="EMBL" id="TVU24956.1"/>
    </source>
</evidence>
<accession>A0A5J9UN10</accession>
<dbReference type="EMBL" id="RWGY01000013">
    <property type="protein sequence ID" value="TVU24956.1"/>
    <property type="molecule type" value="Genomic_DNA"/>
</dbReference>
<proteinExistence type="predicted"/>
<gene>
    <name evidence="2" type="ORF">EJB05_27427</name>
</gene>
<organism evidence="2 3">
    <name type="scientific">Eragrostis curvula</name>
    <name type="common">weeping love grass</name>
    <dbReference type="NCBI Taxonomy" id="38414"/>
    <lineage>
        <taxon>Eukaryota</taxon>
        <taxon>Viridiplantae</taxon>
        <taxon>Streptophyta</taxon>
        <taxon>Embryophyta</taxon>
        <taxon>Tracheophyta</taxon>
        <taxon>Spermatophyta</taxon>
        <taxon>Magnoliopsida</taxon>
        <taxon>Liliopsida</taxon>
        <taxon>Poales</taxon>
        <taxon>Poaceae</taxon>
        <taxon>PACMAD clade</taxon>
        <taxon>Chloridoideae</taxon>
        <taxon>Eragrostideae</taxon>
        <taxon>Eragrostidinae</taxon>
        <taxon>Eragrostis</taxon>
    </lineage>
</organism>
<feature type="region of interest" description="Disordered" evidence="1">
    <location>
        <begin position="68"/>
        <end position="88"/>
    </location>
</feature>
<dbReference type="AlphaFoldDB" id="A0A5J9UN10"/>
<evidence type="ECO:0000313" key="3">
    <source>
        <dbReference type="Proteomes" id="UP000324897"/>
    </source>
</evidence>
<feature type="region of interest" description="Disordered" evidence="1">
    <location>
        <begin position="1"/>
        <end position="24"/>
    </location>
</feature>
<evidence type="ECO:0000256" key="1">
    <source>
        <dbReference type="SAM" id="MobiDB-lite"/>
    </source>
</evidence>
<dbReference type="Proteomes" id="UP000324897">
    <property type="component" value="Chromosome 2"/>
</dbReference>
<feature type="non-terminal residue" evidence="2">
    <location>
        <position position="1"/>
    </location>
</feature>
<protein>
    <submittedName>
        <fullName evidence="2">Uncharacterized protein</fullName>
    </submittedName>
</protein>